<sequence length="314" mass="32845">MSAAVYLGVDGGGTKTRFALIDGDGRLLAEAQRGTTYHPHVGLEGVRAILTDGVADVLHQTHRTTADIAHAFFGLPAYGEDSHATALLQTFPEAILGHRRYTCDNDMVCGWAGSLACADGINIVAGTGSIGYGQRHGAAARAGGWGEAFSDEGSAYWIAIRGLNAYSRMSDGRLPRGPLHAILNAHFQLDNDLDICAHIYGEKASPRSDLAQLSRQVAEAAGAGDAAAIAIFHDAGRELAQICDALRLALHFDAGEPVPVSYSGGAFNAGDLLLAPFRDALRAASAAFEIRLPLHAPDYGAALYAARLGQGGAR</sequence>
<evidence type="ECO:0000313" key="3">
    <source>
        <dbReference type="Proteomes" id="UP001500657"/>
    </source>
</evidence>
<dbReference type="InterPro" id="IPR052519">
    <property type="entry name" value="Euk-type_GlcNAc_Kinase"/>
</dbReference>
<dbReference type="Proteomes" id="UP001500657">
    <property type="component" value="Unassembled WGS sequence"/>
</dbReference>
<evidence type="ECO:0000313" key="2">
    <source>
        <dbReference type="EMBL" id="GAA0246443.1"/>
    </source>
</evidence>
<keyword evidence="3" id="KW-1185">Reference proteome</keyword>
<comment type="caution">
    <text evidence="2">The sequence shown here is derived from an EMBL/GenBank/DDBJ whole genome shotgun (WGS) entry which is preliminary data.</text>
</comment>
<dbReference type="CDD" id="cd24007">
    <property type="entry name" value="ASKHA_NBD_eukNAGK-like"/>
    <property type="match status" value="1"/>
</dbReference>
<dbReference type="PANTHER" id="PTHR43190:SF3">
    <property type="entry name" value="N-ACETYL-D-GLUCOSAMINE KINASE"/>
    <property type="match status" value="1"/>
</dbReference>
<reference evidence="2 3" key="1">
    <citation type="journal article" date="2019" name="Int. J. Syst. Evol. Microbiol.">
        <title>The Global Catalogue of Microorganisms (GCM) 10K type strain sequencing project: providing services to taxonomists for standard genome sequencing and annotation.</title>
        <authorList>
            <consortium name="The Broad Institute Genomics Platform"/>
            <consortium name="The Broad Institute Genome Sequencing Center for Infectious Disease"/>
            <person name="Wu L."/>
            <person name="Ma J."/>
        </authorList>
    </citation>
    <scope>NUCLEOTIDE SEQUENCE [LARGE SCALE GENOMIC DNA]</scope>
    <source>
        <strain evidence="2 3">JCM 16242</strain>
    </source>
</reference>
<dbReference type="InterPro" id="IPR043129">
    <property type="entry name" value="ATPase_NBD"/>
</dbReference>
<proteinExistence type="predicted"/>
<dbReference type="EMBL" id="BAAAFO010000002">
    <property type="protein sequence ID" value="GAA0246443.1"/>
    <property type="molecule type" value="Genomic_DNA"/>
</dbReference>
<dbReference type="Pfam" id="PF01869">
    <property type="entry name" value="BcrAD_BadFG"/>
    <property type="match status" value="1"/>
</dbReference>
<name>A0ABN0UD25_9GAMM</name>
<gene>
    <name evidence="2" type="ORF">GCM10009126_10040</name>
</gene>
<accession>A0ABN0UD25</accession>
<evidence type="ECO:0000259" key="1">
    <source>
        <dbReference type="Pfam" id="PF01869"/>
    </source>
</evidence>
<feature type="domain" description="ATPase BadF/BadG/BcrA/BcrD type" evidence="1">
    <location>
        <begin position="7"/>
        <end position="305"/>
    </location>
</feature>
<dbReference type="InterPro" id="IPR002731">
    <property type="entry name" value="ATPase_BadF"/>
</dbReference>
<organism evidence="2 3">
    <name type="scientific">Rhodanobacter caeni</name>
    <dbReference type="NCBI Taxonomy" id="657654"/>
    <lineage>
        <taxon>Bacteria</taxon>
        <taxon>Pseudomonadati</taxon>
        <taxon>Pseudomonadota</taxon>
        <taxon>Gammaproteobacteria</taxon>
        <taxon>Lysobacterales</taxon>
        <taxon>Rhodanobacteraceae</taxon>
        <taxon>Rhodanobacter</taxon>
    </lineage>
</organism>
<dbReference type="PANTHER" id="PTHR43190">
    <property type="entry name" value="N-ACETYL-D-GLUCOSAMINE KINASE"/>
    <property type="match status" value="1"/>
</dbReference>
<dbReference type="Gene3D" id="3.30.420.40">
    <property type="match status" value="2"/>
</dbReference>
<dbReference type="SUPFAM" id="SSF53067">
    <property type="entry name" value="Actin-like ATPase domain"/>
    <property type="match status" value="2"/>
</dbReference>
<dbReference type="RefSeq" id="WP_343880847.1">
    <property type="nucleotide sequence ID" value="NZ_BAAAFO010000002.1"/>
</dbReference>
<protein>
    <submittedName>
        <fullName evidence="2">BadF/BadG/BcrA/BcrD ATPase family protein</fullName>
    </submittedName>
</protein>